<dbReference type="PANTHER" id="PTHR30575:SF3">
    <property type="entry name" value="PEPTIDASE M20 DIMERISATION DOMAIN-CONTAINING PROTEIN"/>
    <property type="match status" value="1"/>
</dbReference>
<evidence type="ECO:0000313" key="3">
    <source>
        <dbReference type="EMBL" id="ETA80765.1"/>
    </source>
</evidence>
<gene>
    <name evidence="3" type="ORF">T472_0210180</name>
</gene>
<dbReference type="InterPro" id="IPR011650">
    <property type="entry name" value="Peptidase_M20_dimer"/>
</dbReference>
<protein>
    <recommendedName>
        <fullName evidence="1">Peptidase M20 domain-containing protein 2</fullName>
    </recommendedName>
</protein>
<dbReference type="RefSeq" id="WP_023384809.1">
    <property type="nucleotide sequence ID" value="NZ_AXUN02000173.1"/>
</dbReference>
<evidence type="ECO:0000313" key="4">
    <source>
        <dbReference type="Proteomes" id="UP000017747"/>
    </source>
</evidence>
<reference evidence="3 4" key="1">
    <citation type="journal article" date="2014" name="Genome Announc.">
        <title>Genome Sequence of Youngiibacter fragilis, the Type Strain of the Genus Youngiibacter.</title>
        <authorList>
            <person name="Wawrik C.B."/>
            <person name="Callaghan A.V."/>
            <person name="Stamps B.W."/>
            <person name="Wawrik B."/>
        </authorList>
    </citation>
    <scope>NUCLEOTIDE SEQUENCE [LARGE SCALE GENOMIC DNA]</scope>
    <source>
        <strain evidence="3 4">232.1</strain>
    </source>
</reference>
<dbReference type="PIRSF" id="PIRSF037226">
    <property type="entry name" value="Amidohydrolase_ACY1L2_prd"/>
    <property type="match status" value="1"/>
</dbReference>
<comment type="similarity">
    <text evidence="1">Belongs to the peptidase M20A family.</text>
</comment>
<dbReference type="eggNOG" id="COG1473">
    <property type="taxonomic scope" value="Bacteria"/>
</dbReference>
<dbReference type="InterPro" id="IPR052030">
    <property type="entry name" value="Peptidase_M20/M20A_hydrolases"/>
</dbReference>
<evidence type="ECO:0000256" key="1">
    <source>
        <dbReference type="PIRNR" id="PIRNR037226"/>
    </source>
</evidence>
<dbReference type="SUPFAM" id="SSF53187">
    <property type="entry name" value="Zn-dependent exopeptidases"/>
    <property type="match status" value="1"/>
</dbReference>
<dbReference type="Gene3D" id="3.40.630.10">
    <property type="entry name" value="Zn peptidases"/>
    <property type="match status" value="1"/>
</dbReference>
<sequence length="428" mass="46650">MRKKLEEIIESYRDEIIGFGRDIFEHPELGFKEFRTSAKAVEFLEKYCMNVEKGISVTGFRCTIGSGNGPNIGLIAELDAIPAPGHRCASGDKGAAHSCAHSNQLAIMLGAMKCINESGMLEGTGVRVTLVGTPAEEFTDLEYRRDLLERGEILHMSGKQDMIRKGTFDEIDMVISCHTMGEYPGRKADVNSTLNGFLSKRITYIGKASHAGATPHKGINALNAASIGIMAMNAQRETFIEDDMIRVHGIITEGGQSVNSVPEIVVIEAYVRGRTIAAVEDANRKMNRAFEAGAHAVGAACRIEDIHGYLPFHQCRDLSEVVRRNISVFVGDDNVLVGQKSFASGDIGDLGSIMPAVQFGFSGFSGNIHGSDFEISDEEMAYIIPAKTVACTVYDLVAENGKLAKQILMDNQPAMSKDEYLQRWLGTE</sequence>
<dbReference type="Proteomes" id="UP000017747">
    <property type="component" value="Unassembled WGS sequence"/>
</dbReference>
<comment type="caution">
    <text evidence="3">The sequence shown here is derived from an EMBL/GenBank/DDBJ whole genome shotgun (WGS) entry which is preliminary data.</text>
</comment>
<feature type="domain" description="Peptidase M20 dimerisation" evidence="2">
    <location>
        <begin position="195"/>
        <end position="293"/>
    </location>
</feature>
<dbReference type="PANTHER" id="PTHR30575">
    <property type="entry name" value="PEPTIDASE M20"/>
    <property type="match status" value="1"/>
</dbReference>
<dbReference type="NCBIfam" id="TIGR01891">
    <property type="entry name" value="amidohydrolases"/>
    <property type="match status" value="1"/>
</dbReference>
<dbReference type="InterPro" id="IPR036264">
    <property type="entry name" value="Bact_exopeptidase_dim_dom"/>
</dbReference>
<dbReference type="Pfam" id="PF07687">
    <property type="entry name" value="M20_dimer"/>
    <property type="match status" value="1"/>
</dbReference>
<dbReference type="GO" id="GO:0016805">
    <property type="term" value="F:dipeptidase activity"/>
    <property type="evidence" value="ECO:0007669"/>
    <property type="project" value="InterPro"/>
</dbReference>
<dbReference type="Gene3D" id="3.30.70.360">
    <property type="match status" value="1"/>
</dbReference>
<name>V7I3E3_9CLOT</name>
<accession>V7I3E3</accession>
<dbReference type="AlphaFoldDB" id="V7I3E3"/>
<dbReference type="OrthoDB" id="9781032at2"/>
<proteinExistence type="inferred from homology"/>
<organism evidence="3 4">
    <name type="scientific">Youngiibacter fragilis 232.1</name>
    <dbReference type="NCBI Taxonomy" id="994573"/>
    <lineage>
        <taxon>Bacteria</taxon>
        <taxon>Bacillati</taxon>
        <taxon>Bacillota</taxon>
        <taxon>Clostridia</taxon>
        <taxon>Eubacteriales</taxon>
        <taxon>Clostridiaceae</taxon>
        <taxon>Youngiibacter</taxon>
    </lineage>
</organism>
<dbReference type="EMBL" id="AXUN02000173">
    <property type="protein sequence ID" value="ETA80765.1"/>
    <property type="molecule type" value="Genomic_DNA"/>
</dbReference>
<keyword evidence="4" id="KW-1185">Reference proteome</keyword>
<dbReference type="GO" id="GO:0071713">
    <property type="term" value="F:para-aminobenzoyl-glutamate hydrolase activity"/>
    <property type="evidence" value="ECO:0007669"/>
    <property type="project" value="TreeGrafter"/>
</dbReference>
<dbReference type="STRING" id="994573.T472_0210180"/>
<dbReference type="GO" id="GO:0046657">
    <property type="term" value="P:folic acid catabolic process"/>
    <property type="evidence" value="ECO:0007669"/>
    <property type="project" value="TreeGrafter"/>
</dbReference>
<evidence type="ECO:0000259" key="2">
    <source>
        <dbReference type="Pfam" id="PF07687"/>
    </source>
</evidence>
<dbReference type="InterPro" id="IPR017439">
    <property type="entry name" value="Amidohydrolase"/>
</dbReference>
<dbReference type="InterPro" id="IPR017144">
    <property type="entry name" value="Xaa-Arg_dipeptidase"/>
</dbReference>
<dbReference type="SUPFAM" id="SSF55031">
    <property type="entry name" value="Bacterial exopeptidase dimerisation domain"/>
    <property type="match status" value="1"/>
</dbReference>
<dbReference type="GO" id="GO:0005737">
    <property type="term" value="C:cytoplasm"/>
    <property type="evidence" value="ECO:0007669"/>
    <property type="project" value="TreeGrafter"/>
</dbReference>